<dbReference type="InterPro" id="IPR052021">
    <property type="entry name" value="Type-I_RS_S_subunit"/>
</dbReference>
<evidence type="ECO:0000256" key="1">
    <source>
        <dbReference type="ARBA" id="ARBA00010923"/>
    </source>
</evidence>
<accession>A0A9X9G3W2</accession>
<organism evidence="5 6">
    <name type="scientific">Serratia ureilytica</name>
    <dbReference type="NCBI Taxonomy" id="300181"/>
    <lineage>
        <taxon>Bacteria</taxon>
        <taxon>Pseudomonadati</taxon>
        <taxon>Pseudomonadota</taxon>
        <taxon>Gammaproteobacteria</taxon>
        <taxon>Enterobacterales</taxon>
        <taxon>Yersiniaceae</taxon>
        <taxon>Serratia</taxon>
    </lineage>
</organism>
<reference evidence="5 6" key="1">
    <citation type="submission" date="2019-07" db="EMBL/GenBank/DDBJ databases">
        <title>Serratia strains were isolated from fresh produce.</title>
        <authorList>
            <person name="Cho G.-S."/>
            <person name="Stein M."/>
            <person name="Lee W."/>
            <person name="Suh S.H."/>
            <person name="Franz C.M.A.P."/>
        </authorList>
    </citation>
    <scope>NUCLEOTIDE SEQUENCE [LARGE SCALE GENOMIC DNA]</scope>
    <source>
        <strain evidence="5 6">S17</strain>
    </source>
</reference>
<feature type="domain" description="Type I restriction modification DNA specificity" evidence="4">
    <location>
        <begin position="2"/>
        <end position="175"/>
    </location>
</feature>
<dbReference type="SUPFAM" id="SSF116734">
    <property type="entry name" value="DNA methylase specificity domain"/>
    <property type="match status" value="2"/>
</dbReference>
<keyword evidence="5" id="KW-0540">Nuclease</keyword>
<evidence type="ECO:0000313" key="6">
    <source>
        <dbReference type="Proteomes" id="UP000321307"/>
    </source>
</evidence>
<dbReference type="InterPro" id="IPR044946">
    <property type="entry name" value="Restrct_endonuc_typeI_TRD_sf"/>
</dbReference>
<evidence type="ECO:0000256" key="3">
    <source>
        <dbReference type="ARBA" id="ARBA00023125"/>
    </source>
</evidence>
<dbReference type="GO" id="GO:0004519">
    <property type="term" value="F:endonuclease activity"/>
    <property type="evidence" value="ECO:0007669"/>
    <property type="project" value="UniProtKB-KW"/>
</dbReference>
<keyword evidence="5" id="KW-0378">Hydrolase</keyword>
<evidence type="ECO:0000313" key="5">
    <source>
        <dbReference type="EMBL" id="TXE31094.1"/>
    </source>
</evidence>
<gene>
    <name evidence="5" type="ORF">FOT63_08440</name>
</gene>
<comment type="caution">
    <text evidence="5">The sequence shown here is derived from an EMBL/GenBank/DDBJ whole genome shotgun (WGS) entry which is preliminary data.</text>
</comment>
<dbReference type="EMBL" id="VOUP01000003">
    <property type="protein sequence ID" value="TXE31094.1"/>
    <property type="molecule type" value="Genomic_DNA"/>
</dbReference>
<dbReference type="Proteomes" id="UP000321307">
    <property type="component" value="Unassembled WGS sequence"/>
</dbReference>
<dbReference type="Gene3D" id="3.90.220.20">
    <property type="entry name" value="DNA methylase specificity domains"/>
    <property type="match status" value="2"/>
</dbReference>
<keyword evidence="5" id="KW-0255">Endonuclease</keyword>
<dbReference type="GO" id="GO:0003677">
    <property type="term" value="F:DNA binding"/>
    <property type="evidence" value="ECO:0007669"/>
    <property type="project" value="UniProtKB-KW"/>
</dbReference>
<dbReference type="PANTHER" id="PTHR30408">
    <property type="entry name" value="TYPE-1 RESTRICTION ENZYME ECOKI SPECIFICITY PROTEIN"/>
    <property type="match status" value="1"/>
</dbReference>
<dbReference type="Pfam" id="PF01420">
    <property type="entry name" value="Methylase_S"/>
    <property type="match status" value="1"/>
</dbReference>
<protein>
    <submittedName>
        <fullName evidence="5">Restriction endonuclease subunit S</fullName>
    </submittedName>
</protein>
<dbReference type="PANTHER" id="PTHR30408:SF12">
    <property type="entry name" value="TYPE I RESTRICTION ENZYME MJAVIII SPECIFICITY SUBUNIT"/>
    <property type="match status" value="1"/>
</dbReference>
<keyword evidence="2" id="KW-0680">Restriction system</keyword>
<evidence type="ECO:0000256" key="2">
    <source>
        <dbReference type="ARBA" id="ARBA00022747"/>
    </source>
</evidence>
<keyword evidence="3" id="KW-0238">DNA-binding</keyword>
<dbReference type="GO" id="GO:0009307">
    <property type="term" value="P:DNA restriction-modification system"/>
    <property type="evidence" value="ECO:0007669"/>
    <property type="project" value="UniProtKB-KW"/>
</dbReference>
<evidence type="ECO:0000259" key="4">
    <source>
        <dbReference type="Pfam" id="PF01420"/>
    </source>
</evidence>
<name>A0A9X9G3W2_9GAMM</name>
<proteinExistence type="inferred from homology"/>
<dbReference type="CDD" id="cd17250">
    <property type="entry name" value="RMtype1_S_Eco4255II_TRD2-CR2_like"/>
    <property type="match status" value="1"/>
</dbReference>
<dbReference type="AlphaFoldDB" id="A0A9X9G3W2"/>
<comment type="similarity">
    <text evidence="1">Belongs to the type-I restriction system S methylase family.</text>
</comment>
<dbReference type="InterPro" id="IPR000055">
    <property type="entry name" value="Restrct_endonuc_typeI_TRD"/>
</dbReference>
<sequence length="397" mass="44557">MVKLGSVGEFKAGFGFPIEYQGKKEGDYPFAKVGDISAVVRSGHKNIFHAGNYIDKDILGNLKAKTIPKGTIVFAKIGEAIKQNFRAVTTVEMVIDNNVMGLVPDNNLVDTNYLFYFMRSLDLYQFSGATTIPALRKSMLENIQIPLPPLSEQKRIAAILDKADSIRKKREQAIKLADDFLRATFFEMFGDPVKNPKRWKTDKIKKGMSAITSGWSATGENTPCKSDEFGVLKISSVTSGVFKPEENKVVACESIPASKKLIHPKKGDLLFSRANTRELVAAICMVHQDYDNLFLPDKLWSIKLNHELLLPEFFLILIQNEKVRELLTKQATGTSGSMLNISKNKFEETDIIFPEINVQKDFCNAFSKIINLKEKSIKINELANESFNSLSQKVFLQ</sequence>